<dbReference type="InterPro" id="IPR051404">
    <property type="entry name" value="TA_system_antitoxin"/>
</dbReference>
<evidence type="ECO:0000313" key="1">
    <source>
        <dbReference type="EMBL" id="PIR44456.1"/>
    </source>
</evidence>
<sequence>MLKYTVMYEPAEEGGYVVRIPTLGAATQGETLEEAQAMAKECIEANIIGLQELTKKVFT</sequence>
<dbReference type="SUPFAM" id="SSF143100">
    <property type="entry name" value="TTHA1013/TTHA0281-like"/>
    <property type="match status" value="1"/>
</dbReference>
<dbReference type="Gene3D" id="3.30.160.250">
    <property type="match status" value="1"/>
</dbReference>
<reference evidence="1 2" key="1">
    <citation type="submission" date="2017-09" db="EMBL/GenBank/DDBJ databases">
        <title>Depth-based differentiation of microbial function through sediment-hosted aquifers and enrichment of novel symbionts in the deep terrestrial subsurface.</title>
        <authorList>
            <person name="Probst A.J."/>
            <person name="Ladd B."/>
            <person name="Jarett J.K."/>
            <person name="Geller-Mcgrath D.E."/>
            <person name="Sieber C.M."/>
            <person name="Emerson J.B."/>
            <person name="Anantharaman K."/>
            <person name="Thomas B.C."/>
            <person name="Malmstrom R."/>
            <person name="Stieglmeier M."/>
            <person name="Klingl A."/>
            <person name="Woyke T."/>
            <person name="Ryan C.M."/>
            <person name="Banfield J.F."/>
        </authorList>
    </citation>
    <scope>NUCLEOTIDE SEQUENCE [LARGE SCALE GENOMIC DNA]</scope>
    <source>
        <strain evidence="1">CG10_big_fil_rev_8_21_14_0_10_51_16</strain>
    </source>
</reference>
<gene>
    <name evidence="1" type="ORF">COV10_04780</name>
</gene>
<dbReference type="InterPro" id="IPR035069">
    <property type="entry name" value="TTHA1013/TTHA0281-like"/>
</dbReference>
<dbReference type="Proteomes" id="UP000228767">
    <property type="component" value="Unassembled WGS sequence"/>
</dbReference>
<evidence type="ECO:0000313" key="2">
    <source>
        <dbReference type="Proteomes" id="UP000228767"/>
    </source>
</evidence>
<dbReference type="PANTHER" id="PTHR34504">
    <property type="entry name" value="ANTITOXIN HICB"/>
    <property type="match status" value="1"/>
</dbReference>
<organism evidence="1 2">
    <name type="scientific">Candidatus Vogelbacteria bacterium CG10_big_fil_rev_8_21_14_0_10_51_16</name>
    <dbReference type="NCBI Taxonomy" id="1975045"/>
    <lineage>
        <taxon>Bacteria</taxon>
        <taxon>Candidatus Vogeliibacteriota</taxon>
    </lineage>
</organism>
<proteinExistence type="predicted"/>
<name>A0A2H0RDK2_9BACT</name>
<dbReference type="PANTHER" id="PTHR34504:SF2">
    <property type="entry name" value="UPF0150 PROTEIN SSL0259"/>
    <property type="match status" value="1"/>
</dbReference>
<dbReference type="AlphaFoldDB" id="A0A2H0RDK2"/>
<protein>
    <submittedName>
        <fullName evidence="1">HicB family protein</fullName>
    </submittedName>
</protein>
<dbReference type="EMBL" id="PCYI01000030">
    <property type="protein sequence ID" value="PIR44456.1"/>
    <property type="molecule type" value="Genomic_DNA"/>
</dbReference>
<comment type="caution">
    <text evidence="1">The sequence shown here is derived from an EMBL/GenBank/DDBJ whole genome shotgun (WGS) entry which is preliminary data.</text>
</comment>
<accession>A0A2H0RDK2</accession>